<dbReference type="Gene3D" id="3.30.1360.40">
    <property type="match status" value="1"/>
</dbReference>
<keyword evidence="7 9" id="KW-0238">DNA-binding</keyword>
<organism evidence="12 13">
    <name type="scientific">Gemmatimonas aurantiaca</name>
    <dbReference type="NCBI Taxonomy" id="173480"/>
    <lineage>
        <taxon>Bacteria</taxon>
        <taxon>Pseudomonadati</taxon>
        <taxon>Gemmatimonadota</taxon>
        <taxon>Gemmatimonadia</taxon>
        <taxon>Gemmatimonadales</taxon>
        <taxon>Gemmatimonadaceae</taxon>
        <taxon>Gemmatimonas</taxon>
    </lineage>
</organism>
<protein>
    <recommendedName>
        <fullName evidence="4 9">Arginine repressor</fullName>
    </recommendedName>
</protein>
<evidence type="ECO:0000256" key="4">
    <source>
        <dbReference type="ARBA" id="ARBA00021148"/>
    </source>
</evidence>
<dbReference type="Proteomes" id="UP000264071">
    <property type="component" value="Unassembled WGS sequence"/>
</dbReference>
<dbReference type="Pfam" id="PF01316">
    <property type="entry name" value="Arg_repressor"/>
    <property type="match status" value="1"/>
</dbReference>
<dbReference type="Gene3D" id="1.10.10.10">
    <property type="entry name" value="Winged helix-like DNA-binding domain superfamily/Winged helix DNA-binding domain"/>
    <property type="match status" value="1"/>
</dbReference>
<dbReference type="InterPro" id="IPR020899">
    <property type="entry name" value="Arg_repress_C"/>
</dbReference>
<dbReference type="InterPro" id="IPR036251">
    <property type="entry name" value="Arg_repress_C_sf"/>
</dbReference>
<dbReference type="GO" id="GO:0005737">
    <property type="term" value="C:cytoplasm"/>
    <property type="evidence" value="ECO:0007669"/>
    <property type="project" value="UniProtKB-SubCell"/>
</dbReference>
<keyword evidence="6 9" id="KW-0805">Transcription regulation</keyword>
<dbReference type="GO" id="GO:0006526">
    <property type="term" value="P:L-arginine biosynthetic process"/>
    <property type="evidence" value="ECO:0007669"/>
    <property type="project" value="UniProtKB-UniPathway"/>
</dbReference>
<dbReference type="EMBL" id="DPIY01000001">
    <property type="protein sequence ID" value="HCT55614.1"/>
    <property type="molecule type" value="Genomic_DNA"/>
</dbReference>
<dbReference type="SUPFAM" id="SSF55252">
    <property type="entry name" value="C-terminal domain of arginine repressor"/>
    <property type="match status" value="1"/>
</dbReference>
<comment type="caution">
    <text evidence="12">The sequence shown here is derived from an EMBL/GenBank/DDBJ whole genome shotgun (WGS) entry which is preliminary data.</text>
</comment>
<evidence type="ECO:0000259" key="11">
    <source>
        <dbReference type="Pfam" id="PF02863"/>
    </source>
</evidence>
<comment type="pathway">
    <text evidence="2 9">Amino-acid biosynthesis; L-arginine biosynthesis [regulation].</text>
</comment>
<dbReference type="InterPro" id="IPR036388">
    <property type="entry name" value="WH-like_DNA-bd_sf"/>
</dbReference>
<dbReference type="Pfam" id="PF02863">
    <property type="entry name" value="Arg_repressor_C"/>
    <property type="match status" value="1"/>
</dbReference>
<keyword evidence="9" id="KW-0678">Repressor</keyword>
<feature type="domain" description="Arginine repressor C-terminal" evidence="11">
    <location>
        <begin position="122"/>
        <end position="186"/>
    </location>
</feature>
<evidence type="ECO:0000256" key="7">
    <source>
        <dbReference type="ARBA" id="ARBA00023125"/>
    </source>
</evidence>
<dbReference type="PANTHER" id="PTHR34471:SF1">
    <property type="entry name" value="ARGININE REPRESSOR"/>
    <property type="match status" value="1"/>
</dbReference>
<dbReference type="GO" id="GO:0003677">
    <property type="term" value="F:DNA binding"/>
    <property type="evidence" value="ECO:0007669"/>
    <property type="project" value="UniProtKB-KW"/>
</dbReference>
<dbReference type="GO" id="GO:1900079">
    <property type="term" value="P:regulation of arginine biosynthetic process"/>
    <property type="evidence" value="ECO:0007669"/>
    <property type="project" value="UniProtKB-UniRule"/>
</dbReference>
<evidence type="ECO:0000256" key="8">
    <source>
        <dbReference type="ARBA" id="ARBA00023163"/>
    </source>
</evidence>
<keyword evidence="5 9" id="KW-0963">Cytoplasm</keyword>
<evidence type="ECO:0000313" key="12">
    <source>
        <dbReference type="EMBL" id="HCT55614.1"/>
    </source>
</evidence>
<dbReference type="AlphaFoldDB" id="A0A3D4V4B1"/>
<feature type="domain" description="Arginine repressor DNA-binding" evidence="10">
    <location>
        <begin position="42"/>
        <end position="107"/>
    </location>
</feature>
<comment type="similarity">
    <text evidence="3 9">Belongs to the ArgR family.</text>
</comment>
<dbReference type="GO" id="GO:0051259">
    <property type="term" value="P:protein complex oligomerization"/>
    <property type="evidence" value="ECO:0007669"/>
    <property type="project" value="InterPro"/>
</dbReference>
<dbReference type="SUPFAM" id="SSF46785">
    <property type="entry name" value="Winged helix' DNA-binding domain"/>
    <property type="match status" value="1"/>
</dbReference>
<evidence type="ECO:0000313" key="13">
    <source>
        <dbReference type="Proteomes" id="UP000264071"/>
    </source>
</evidence>
<dbReference type="PANTHER" id="PTHR34471">
    <property type="entry name" value="ARGININE REPRESSOR"/>
    <property type="match status" value="1"/>
</dbReference>
<evidence type="ECO:0000256" key="9">
    <source>
        <dbReference type="HAMAP-Rule" id="MF_00173"/>
    </source>
</evidence>
<evidence type="ECO:0000256" key="3">
    <source>
        <dbReference type="ARBA" id="ARBA00008316"/>
    </source>
</evidence>
<dbReference type="UniPathway" id="UPA00068"/>
<comment type="function">
    <text evidence="9">Regulates arginine biosynthesis genes.</text>
</comment>
<evidence type="ECO:0000256" key="1">
    <source>
        <dbReference type="ARBA" id="ARBA00004496"/>
    </source>
</evidence>
<accession>A0A3D4V4B1</accession>
<comment type="subcellular location">
    <subcellularLocation>
        <location evidence="1 9">Cytoplasm</location>
    </subcellularLocation>
</comment>
<keyword evidence="9" id="KW-0055">Arginine biosynthesis</keyword>
<keyword evidence="9" id="KW-0028">Amino-acid biosynthesis</keyword>
<reference evidence="12 13" key="1">
    <citation type="journal article" date="2018" name="Nat. Biotechnol.">
        <title>A standardized bacterial taxonomy based on genome phylogeny substantially revises the tree of life.</title>
        <authorList>
            <person name="Parks D.H."/>
            <person name="Chuvochina M."/>
            <person name="Waite D.W."/>
            <person name="Rinke C."/>
            <person name="Skarshewski A."/>
            <person name="Chaumeil P.A."/>
            <person name="Hugenholtz P."/>
        </authorList>
    </citation>
    <scope>NUCLEOTIDE SEQUENCE [LARGE SCALE GENOMIC DNA]</scope>
    <source>
        <strain evidence="12">UBA8844</strain>
    </source>
</reference>
<evidence type="ECO:0000256" key="2">
    <source>
        <dbReference type="ARBA" id="ARBA00005040"/>
    </source>
</evidence>
<dbReference type="InterPro" id="IPR020900">
    <property type="entry name" value="Arg_repress_DNA-bd"/>
</dbReference>
<dbReference type="PRINTS" id="PR01467">
    <property type="entry name" value="ARGREPRESSOR"/>
</dbReference>
<dbReference type="GO" id="GO:0034618">
    <property type="term" value="F:arginine binding"/>
    <property type="evidence" value="ECO:0007669"/>
    <property type="project" value="InterPro"/>
</dbReference>
<dbReference type="GO" id="GO:0003700">
    <property type="term" value="F:DNA-binding transcription factor activity"/>
    <property type="evidence" value="ECO:0007669"/>
    <property type="project" value="UniProtKB-UniRule"/>
</dbReference>
<dbReference type="InterPro" id="IPR001669">
    <property type="entry name" value="Arg_repress"/>
</dbReference>
<evidence type="ECO:0000256" key="5">
    <source>
        <dbReference type="ARBA" id="ARBA00022490"/>
    </source>
</evidence>
<dbReference type="HAMAP" id="MF_00173">
    <property type="entry name" value="Arg_repressor"/>
    <property type="match status" value="1"/>
</dbReference>
<evidence type="ECO:0000259" key="10">
    <source>
        <dbReference type="Pfam" id="PF01316"/>
    </source>
</evidence>
<sequence>MERKTVASGPACYAQLMHNFAEGCCQSPGRPQPHSGVPLSDKRERQQTIREIVAAHAVASQEELRRQLAGRGWDVTQSTLSRDLRELRLARIPDGQGRARYAFSDQTNGDYELARLERMLPELLVAVEGVQVLVVARTMKSGAQPVAEALDQLEWPDVAGTIAGDDTVLIICRSTEGRERVLRKLRTYIDR</sequence>
<name>A0A3D4V4B1_9BACT</name>
<gene>
    <name evidence="9 12" type="primary">argR</name>
    <name evidence="12" type="ORF">DGD08_00225</name>
</gene>
<dbReference type="InterPro" id="IPR036390">
    <property type="entry name" value="WH_DNA-bd_sf"/>
</dbReference>
<dbReference type="NCBIfam" id="TIGR01529">
    <property type="entry name" value="argR_whole"/>
    <property type="match status" value="1"/>
</dbReference>
<evidence type="ECO:0000256" key="6">
    <source>
        <dbReference type="ARBA" id="ARBA00023015"/>
    </source>
</evidence>
<keyword evidence="8 9" id="KW-0804">Transcription</keyword>
<proteinExistence type="inferred from homology"/>